<dbReference type="EMBL" id="JBHLTM010000070">
    <property type="protein sequence ID" value="MFC0686541.1"/>
    <property type="molecule type" value="Genomic_DNA"/>
</dbReference>
<sequence length="58" mass="6979">MTDRMFRLLERFQMLDAQLRRAQGSTRRNLLKIAELERRKLRIRARLARLFVPPTAVV</sequence>
<reference evidence="1 2" key="1">
    <citation type="submission" date="2024-09" db="EMBL/GenBank/DDBJ databases">
        <authorList>
            <person name="Sun Q."/>
            <person name="Mori K."/>
        </authorList>
    </citation>
    <scope>NUCLEOTIDE SEQUENCE [LARGE SCALE GENOMIC DNA]</scope>
    <source>
        <strain evidence="1 2">CICC 11035S</strain>
    </source>
</reference>
<dbReference type="RefSeq" id="WP_267222631.1">
    <property type="nucleotide sequence ID" value="NZ_JAPCWC010000016.1"/>
</dbReference>
<protein>
    <submittedName>
        <fullName evidence="1">DUF465 domain-containing protein</fullName>
    </submittedName>
</protein>
<name>A0ABV6SBB0_9SPHN</name>
<dbReference type="Proteomes" id="UP001589858">
    <property type="component" value="Unassembled WGS sequence"/>
</dbReference>
<gene>
    <name evidence="1" type="ORF">ACFFF8_18300</name>
</gene>
<keyword evidence="2" id="KW-1185">Reference proteome</keyword>
<proteinExistence type="predicted"/>
<evidence type="ECO:0000313" key="1">
    <source>
        <dbReference type="EMBL" id="MFC0686541.1"/>
    </source>
</evidence>
<evidence type="ECO:0000313" key="2">
    <source>
        <dbReference type="Proteomes" id="UP001589858"/>
    </source>
</evidence>
<accession>A0ABV6SBB0</accession>
<organism evidence="1 2">
    <name type="scientific">Novosphingobium clariflavum</name>
    <dbReference type="NCBI Taxonomy" id="2029884"/>
    <lineage>
        <taxon>Bacteria</taxon>
        <taxon>Pseudomonadati</taxon>
        <taxon>Pseudomonadota</taxon>
        <taxon>Alphaproteobacteria</taxon>
        <taxon>Sphingomonadales</taxon>
        <taxon>Sphingomonadaceae</taxon>
        <taxon>Novosphingobium</taxon>
    </lineage>
</organism>
<comment type="caution">
    <text evidence="1">The sequence shown here is derived from an EMBL/GenBank/DDBJ whole genome shotgun (WGS) entry which is preliminary data.</text>
</comment>